<comment type="caution">
    <text evidence="3">The sequence shown here is derived from an EMBL/GenBank/DDBJ whole genome shotgun (WGS) entry which is preliminary data.</text>
</comment>
<dbReference type="Proteomes" id="UP000242263">
    <property type="component" value="Unassembled WGS sequence"/>
</dbReference>
<keyword evidence="2" id="KW-0812">Transmembrane</keyword>
<reference evidence="3 4" key="1">
    <citation type="submission" date="2017-12" db="EMBL/GenBank/DDBJ databases">
        <title>Phylogenetic diversity of female urinary microbiome.</title>
        <authorList>
            <person name="Thomas-White K."/>
            <person name="Wolfe A.J."/>
        </authorList>
    </citation>
    <scope>NUCLEOTIDE SEQUENCE [LARGE SCALE GENOMIC DNA]</scope>
    <source>
        <strain evidence="3 4">UMB0064</strain>
    </source>
</reference>
<evidence type="ECO:0000256" key="2">
    <source>
        <dbReference type="SAM" id="Phobius"/>
    </source>
</evidence>
<keyword evidence="2" id="KW-0472">Membrane</keyword>
<evidence type="ECO:0000313" key="4">
    <source>
        <dbReference type="Proteomes" id="UP000242263"/>
    </source>
</evidence>
<gene>
    <name evidence="3" type="ORF">CYJ32_05495</name>
</gene>
<feature type="transmembrane region" description="Helical" evidence="2">
    <location>
        <begin position="67"/>
        <end position="85"/>
    </location>
</feature>
<accession>A0A2I1M4B4</accession>
<evidence type="ECO:0000313" key="3">
    <source>
        <dbReference type="EMBL" id="PKZ14957.1"/>
    </source>
</evidence>
<dbReference type="EMBL" id="PKGU01000003">
    <property type="protein sequence ID" value="PKZ14957.1"/>
    <property type="molecule type" value="Genomic_DNA"/>
</dbReference>
<sequence>MNIIQVMSRVKVPQTGDENIPEGTKFSVPDESPVTVQSTDKVINPEPSYADTIVKMAETSRSKPSNIALASIVLMVMIAGVITTLRRCA</sequence>
<keyword evidence="2" id="KW-1133">Transmembrane helix</keyword>
<organism evidence="3 4">
    <name type="scientific">Alloscardovia omnicolens</name>
    <dbReference type="NCBI Taxonomy" id="419015"/>
    <lineage>
        <taxon>Bacteria</taxon>
        <taxon>Bacillati</taxon>
        <taxon>Actinomycetota</taxon>
        <taxon>Actinomycetes</taxon>
        <taxon>Bifidobacteriales</taxon>
        <taxon>Bifidobacteriaceae</taxon>
        <taxon>Alloscardovia</taxon>
    </lineage>
</organism>
<proteinExistence type="predicted"/>
<protein>
    <submittedName>
        <fullName evidence="3">Uncharacterized protein</fullName>
    </submittedName>
</protein>
<name>A0A2I1M4B4_9BIFI</name>
<dbReference type="AlphaFoldDB" id="A0A2I1M4B4"/>
<feature type="region of interest" description="Disordered" evidence="1">
    <location>
        <begin position="14"/>
        <end position="37"/>
    </location>
</feature>
<evidence type="ECO:0000256" key="1">
    <source>
        <dbReference type="SAM" id="MobiDB-lite"/>
    </source>
</evidence>